<proteinExistence type="predicted"/>
<gene>
    <name evidence="1" type="ORF">ACIGW0_31375</name>
</gene>
<comment type="caution">
    <text evidence="1">The sequence shown here is derived from an EMBL/GenBank/DDBJ whole genome shotgun (WGS) entry which is preliminary data.</text>
</comment>
<dbReference type="Proteomes" id="UP001614391">
    <property type="component" value="Unassembled WGS sequence"/>
</dbReference>
<evidence type="ECO:0000313" key="2">
    <source>
        <dbReference type="Proteomes" id="UP001614391"/>
    </source>
</evidence>
<sequence length="63" mass="7106">MPFYRDIDGSIWVPDHRGARMYCLLDPTEEGDSASVGLALLPDEVKRQYGPLEVVQPTGWEEV</sequence>
<accession>A0ABW8D1Y2</accession>
<organism evidence="1 2">
    <name type="scientific">Streptomyces bikiniensis</name>
    <dbReference type="NCBI Taxonomy" id="1896"/>
    <lineage>
        <taxon>Bacteria</taxon>
        <taxon>Bacillati</taxon>
        <taxon>Actinomycetota</taxon>
        <taxon>Actinomycetes</taxon>
        <taxon>Kitasatosporales</taxon>
        <taxon>Streptomycetaceae</taxon>
        <taxon>Streptomyces</taxon>
    </lineage>
</organism>
<dbReference type="EMBL" id="JBITYT010000023">
    <property type="protein sequence ID" value="MFI9123842.1"/>
    <property type="molecule type" value="Genomic_DNA"/>
</dbReference>
<reference evidence="1 2" key="1">
    <citation type="submission" date="2024-10" db="EMBL/GenBank/DDBJ databases">
        <title>The Natural Products Discovery Center: Release of the First 8490 Sequenced Strains for Exploring Actinobacteria Biosynthetic Diversity.</title>
        <authorList>
            <person name="Kalkreuter E."/>
            <person name="Kautsar S.A."/>
            <person name="Yang D."/>
            <person name="Bader C.D."/>
            <person name="Teijaro C.N."/>
            <person name="Fluegel L."/>
            <person name="Davis C.M."/>
            <person name="Simpson J.R."/>
            <person name="Lauterbach L."/>
            <person name="Steele A.D."/>
            <person name="Gui C."/>
            <person name="Meng S."/>
            <person name="Li G."/>
            <person name="Viehrig K."/>
            <person name="Ye F."/>
            <person name="Su P."/>
            <person name="Kiefer A.F."/>
            <person name="Nichols A."/>
            <person name="Cepeda A.J."/>
            <person name="Yan W."/>
            <person name="Fan B."/>
            <person name="Jiang Y."/>
            <person name="Adhikari A."/>
            <person name="Zheng C.-J."/>
            <person name="Schuster L."/>
            <person name="Cowan T.M."/>
            <person name="Smanski M.J."/>
            <person name="Chevrette M.G."/>
            <person name="De Carvalho L.P.S."/>
            <person name="Shen B."/>
        </authorList>
    </citation>
    <scope>NUCLEOTIDE SEQUENCE [LARGE SCALE GENOMIC DNA]</scope>
    <source>
        <strain evidence="1 2">NPDC053346</strain>
    </source>
</reference>
<dbReference type="RefSeq" id="WP_399621618.1">
    <property type="nucleotide sequence ID" value="NZ_JBITYT010000023.1"/>
</dbReference>
<protein>
    <submittedName>
        <fullName evidence="1">Uncharacterized protein</fullName>
    </submittedName>
</protein>
<keyword evidence="2" id="KW-1185">Reference proteome</keyword>
<name>A0ABW8D1Y2_STRBI</name>
<evidence type="ECO:0000313" key="1">
    <source>
        <dbReference type="EMBL" id="MFI9123842.1"/>
    </source>
</evidence>